<dbReference type="GO" id="GO:0047324">
    <property type="term" value="F:phosphoenolpyruvate-glycerone phosphotransferase activity"/>
    <property type="evidence" value="ECO:0007669"/>
    <property type="project" value="UniProtKB-EC"/>
</dbReference>
<dbReference type="Pfam" id="PF03610">
    <property type="entry name" value="EIIA-man"/>
    <property type="match status" value="1"/>
</dbReference>
<gene>
    <name evidence="7" type="ORF">Heshes_19450</name>
    <name evidence="8" type="ORF">SAMN04489725_11221</name>
</gene>
<dbReference type="PANTHER" id="PTHR38594:SF1">
    <property type="entry name" value="PEP-DEPENDENT DIHYDROXYACETONE KINASE, PHOSPHORYL DONOR SUBUNIT DHAM"/>
    <property type="match status" value="1"/>
</dbReference>
<dbReference type="GO" id="GO:0016020">
    <property type="term" value="C:membrane"/>
    <property type="evidence" value="ECO:0007669"/>
    <property type="project" value="InterPro"/>
</dbReference>
<dbReference type="PANTHER" id="PTHR38594">
    <property type="entry name" value="PEP-DEPENDENT DIHYDROXYACETONE KINASE, PHOSPHORYL DONOR SUBUNIT DHAM"/>
    <property type="match status" value="1"/>
</dbReference>
<dbReference type="InterPro" id="IPR036662">
    <property type="entry name" value="PTS_EIIA_man-typ_sf"/>
</dbReference>
<evidence type="ECO:0000256" key="2">
    <source>
        <dbReference type="ARBA" id="ARBA00002788"/>
    </source>
</evidence>
<dbReference type="PROSITE" id="PS51096">
    <property type="entry name" value="PTS_EIIA_TYPE_4"/>
    <property type="match status" value="1"/>
</dbReference>
<dbReference type="EC" id="2.7.1.121" evidence="3"/>
<dbReference type="SUPFAM" id="SSF53062">
    <property type="entry name" value="PTS system fructose IIA component-like"/>
    <property type="match status" value="1"/>
</dbReference>
<evidence type="ECO:0000313" key="8">
    <source>
        <dbReference type="EMBL" id="SDW71753.1"/>
    </source>
</evidence>
<dbReference type="EMBL" id="BSRA01000010">
    <property type="protein sequence ID" value="GLV14261.1"/>
    <property type="molecule type" value="Genomic_DNA"/>
</dbReference>
<evidence type="ECO:0000313" key="7">
    <source>
        <dbReference type="EMBL" id="GLV14261.1"/>
    </source>
</evidence>
<dbReference type="RefSeq" id="WP_074693335.1">
    <property type="nucleotide sequence ID" value="NZ_BSRA01000010.1"/>
</dbReference>
<dbReference type="InterPro" id="IPR004701">
    <property type="entry name" value="PTS_EIIA_man-typ"/>
</dbReference>
<sequence>MANVSLVIVSHSKQLGEGLVKLLRQVAPGVDIHEAAGLGDELGTDATAIMAALQQCPNTHDILVFFDLGSAAMNAEMALELVPPSVAERTRIVDAPLVEGAVAAAVAARSQLPLDDVMQQAETARIMQKRLG</sequence>
<evidence type="ECO:0000313" key="9">
    <source>
        <dbReference type="Proteomes" id="UP000182589"/>
    </source>
</evidence>
<dbReference type="EMBL" id="FNOJ01000012">
    <property type="protein sequence ID" value="SDW71753.1"/>
    <property type="molecule type" value="Genomic_DNA"/>
</dbReference>
<proteinExistence type="predicted"/>
<evidence type="ECO:0000256" key="5">
    <source>
        <dbReference type="ARBA" id="ARBA00046577"/>
    </source>
</evidence>
<reference evidence="9" key="2">
    <citation type="submission" date="2016-10" db="EMBL/GenBank/DDBJ databases">
        <authorList>
            <person name="Varghese N."/>
        </authorList>
    </citation>
    <scope>NUCLEOTIDE SEQUENCE [LARGE SCALE GENOMIC DNA]</scope>
    <source>
        <strain evidence="9">DSM 12489</strain>
    </source>
</reference>
<reference evidence="7" key="3">
    <citation type="submission" date="2023-02" db="EMBL/GenBank/DDBJ databases">
        <title>Proposal of a novel subspecies: Alicyclobacillus hesperidum subspecies aegle.</title>
        <authorList>
            <person name="Goto K."/>
            <person name="Fujii T."/>
            <person name="Yasui K."/>
            <person name="Mochida K."/>
            <person name="Kato-Tanaka Y."/>
            <person name="Morohoshi S."/>
            <person name="An S.Y."/>
            <person name="Kasai H."/>
            <person name="Yokota A."/>
        </authorList>
    </citation>
    <scope>NUCLEOTIDE SEQUENCE</scope>
    <source>
        <strain evidence="7">DSM 12766</strain>
    </source>
</reference>
<evidence type="ECO:0000259" key="6">
    <source>
        <dbReference type="PROSITE" id="PS51096"/>
    </source>
</evidence>
<keyword evidence="4" id="KW-0808">Transferase</keyword>
<protein>
    <recommendedName>
        <fullName evidence="3">phosphoenolpyruvate--glycerone phosphotransferase</fullName>
        <ecNumber evidence="3">2.7.1.121</ecNumber>
    </recommendedName>
</protein>
<dbReference type="Gene3D" id="3.40.50.510">
    <property type="entry name" value="Phosphotransferase system, mannose-type IIA component"/>
    <property type="match status" value="1"/>
</dbReference>
<dbReference type="NCBIfam" id="TIGR02364">
    <property type="entry name" value="dha_pts"/>
    <property type="match status" value="1"/>
</dbReference>
<accession>A0A1H2VTS6</accession>
<evidence type="ECO:0000256" key="1">
    <source>
        <dbReference type="ARBA" id="ARBA00001113"/>
    </source>
</evidence>
<feature type="domain" description="PTS EIIA type-4" evidence="6">
    <location>
        <begin position="3"/>
        <end position="131"/>
    </location>
</feature>
<evidence type="ECO:0000256" key="3">
    <source>
        <dbReference type="ARBA" id="ARBA00012095"/>
    </source>
</evidence>
<organism evidence="8 9">
    <name type="scientific">Alicyclobacillus hesperidum</name>
    <dbReference type="NCBI Taxonomy" id="89784"/>
    <lineage>
        <taxon>Bacteria</taxon>
        <taxon>Bacillati</taxon>
        <taxon>Bacillota</taxon>
        <taxon>Bacilli</taxon>
        <taxon>Bacillales</taxon>
        <taxon>Alicyclobacillaceae</taxon>
        <taxon>Alicyclobacillus</taxon>
    </lineage>
</organism>
<name>A0A1H2VTS6_9BACL</name>
<comment type="catalytic activity">
    <reaction evidence="1">
        <text>dihydroxyacetone + phosphoenolpyruvate = dihydroxyacetone phosphate + pyruvate</text>
        <dbReference type="Rhea" id="RHEA:18381"/>
        <dbReference type="ChEBI" id="CHEBI:15361"/>
        <dbReference type="ChEBI" id="CHEBI:16016"/>
        <dbReference type="ChEBI" id="CHEBI:57642"/>
        <dbReference type="ChEBI" id="CHEBI:58702"/>
        <dbReference type="EC" id="2.7.1.121"/>
    </reaction>
</comment>
<dbReference type="InterPro" id="IPR012844">
    <property type="entry name" value="DhaM_N"/>
</dbReference>
<evidence type="ECO:0000256" key="4">
    <source>
        <dbReference type="ARBA" id="ARBA00022679"/>
    </source>
</evidence>
<reference evidence="8" key="1">
    <citation type="submission" date="2016-10" db="EMBL/GenBank/DDBJ databases">
        <authorList>
            <person name="de Groot N.N."/>
        </authorList>
    </citation>
    <scope>NUCLEOTIDE SEQUENCE [LARGE SCALE GENOMIC DNA]</scope>
    <source>
        <strain evidence="8">DSM 12489</strain>
    </source>
</reference>
<comment type="subunit">
    <text evidence="5">Homodimer. The dihydroxyacetone kinase complex is composed of a homodimer of DhaM, a homodimer of DhaK and the subunit DhaL.</text>
</comment>
<dbReference type="Proteomes" id="UP000182589">
    <property type="component" value="Unassembled WGS sequence"/>
</dbReference>
<keyword evidence="8" id="KW-0418">Kinase</keyword>
<dbReference type="GO" id="GO:0019563">
    <property type="term" value="P:glycerol catabolic process"/>
    <property type="evidence" value="ECO:0007669"/>
    <property type="project" value="InterPro"/>
</dbReference>
<dbReference type="STRING" id="89784.SAMN04489725_11221"/>
<comment type="function">
    <text evidence="2">Component of the dihydroxyacetone kinase complex, which is responsible for the phosphoenolpyruvate (PEP)-dependent phosphorylation of dihydroxyacetone. DhaM serves as the phosphoryl donor. Is phosphorylated by phosphoenolpyruvate in an EI- and HPr-dependent reaction, and a phosphorelay system on histidine residues finally leads to phosphoryl transfer to DhaL and dihydroxyacetone.</text>
</comment>
<dbReference type="AlphaFoldDB" id="A0A1H2VTS6"/>
<keyword evidence="9" id="KW-1185">Reference proteome</keyword>
<dbReference type="Proteomes" id="UP001157137">
    <property type="component" value="Unassembled WGS sequence"/>
</dbReference>
<dbReference type="InterPro" id="IPR039643">
    <property type="entry name" value="DhaM"/>
</dbReference>
<dbReference type="GO" id="GO:0009401">
    <property type="term" value="P:phosphoenolpyruvate-dependent sugar phosphotransferase system"/>
    <property type="evidence" value="ECO:0007669"/>
    <property type="project" value="InterPro"/>
</dbReference>